<evidence type="ECO:0000256" key="1">
    <source>
        <dbReference type="SAM" id="MobiDB-lite"/>
    </source>
</evidence>
<organism evidence="2 3">
    <name type="scientific">Phyllosticta citriasiana</name>
    <dbReference type="NCBI Taxonomy" id="595635"/>
    <lineage>
        <taxon>Eukaryota</taxon>
        <taxon>Fungi</taxon>
        <taxon>Dikarya</taxon>
        <taxon>Ascomycota</taxon>
        <taxon>Pezizomycotina</taxon>
        <taxon>Dothideomycetes</taxon>
        <taxon>Dothideomycetes incertae sedis</taxon>
        <taxon>Botryosphaeriales</taxon>
        <taxon>Phyllostictaceae</taxon>
        <taxon>Phyllosticta</taxon>
    </lineage>
</organism>
<accession>A0ABR1KES7</accession>
<evidence type="ECO:0000313" key="2">
    <source>
        <dbReference type="EMBL" id="KAK7512233.1"/>
    </source>
</evidence>
<feature type="region of interest" description="Disordered" evidence="1">
    <location>
        <begin position="20"/>
        <end position="92"/>
    </location>
</feature>
<proteinExistence type="predicted"/>
<dbReference type="EMBL" id="JBBPHU010000011">
    <property type="protein sequence ID" value="KAK7512233.1"/>
    <property type="molecule type" value="Genomic_DNA"/>
</dbReference>
<sequence>MRLYVSVCLSVYSFGWVVGRQARQHKRQRPPRCRPTCPPARPFDPTNHNKPIDKLHNKTRDDTKQDKTSVLSKSRQTANTEQTHKPTYRLIC</sequence>
<feature type="compositionally biased region" description="Basic residues" evidence="1">
    <location>
        <begin position="22"/>
        <end position="32"/>
    </location>
</feature>
<comment type="caution">
    <text evidence="2">The sequence shown here is derived from an EMBL/GenBank/DDBJ whole genome shotgun (WGS) entry which is preliminary data.</text>
</comment>
<protein>
    <recommendedName>
        <fullName evidence="4">Secreted protein</fullName>
    </recommendedName>
</protein>
<keyword evidence="3" id="KW-1185">Reference proteome</keyword>
<feature type="compositionally biased region" description="Basic and acidic residues" evidence="1">
    <location>
        <begin position="50"/>
        <end position="67"/>
    </location>
</feature>
<reference evidence="2 3" key="1">
    <citation type="submission" date="2024-04" db="EMBL/GenBank/DDBJ databases">
        <title>Phyllosticta paracitricarpa is synonymous to the EU quarantine fungus P. citricarpa based on phylogenomic analyses.</title>
        <authorList>
            <consortium name="Lawrence Berkeley National Laboratory"/>
            <person name="Van Ingen-Buijs V.A."/>
            <person name="Van Westerhoven A.C."/>
            <person name="Haridas S."/>
            <person name="Skiadas P."/>
            <person name="Martin F."/>
            <person name="Groenewald J.Z."/>
            <person name="Crous P.W."/>
            <person name="Seidl M.F."/>
        </authorList>
    </citation>
    <scope>NUCLEOTIDE SEQUENCE [LARGE SCALE GENOMIC DNA]</scope>
    <source>
        <strain evidence="2 3">CBS 123371</strain>
    </source>
</reference>
<gene>
    <name evidence="2" type="ORF">IWZ03DRAFT_385863</name>
</gene>
<feature type="compositionally biased region" description="Polar residues" evidence="1">
    <location>
        <begin position="68"/>
        <end position="81"/>
    </location>
</feature>
<dbReference type="Proteomes" id="UP001363622">
    <property type="component" value="Unassembled WGS sequence"/>
</dbReference>
<evidence type="ECO:0000313" key="3">
    <source>
        <dbReference type="Proteomes" id="UP001363622"/>
    </source>
</evidence>
<evidence type="ECO:0008006" key="4">
    <source>
        <dbReference type="Google" id="ProtNLM"/>
    </source>
</evidence>
<name>A0ABR1KES7_9PEZI</name>